<dbReference type="AlphaFoldDB" id="M6DGK8"/>
<dbReference type="Proteomes" id="UP000011988">
    <property type="component" value="Unassembled WGS sequence"/>
</dbReference>
<dbReference type="Gene3D" id="3.30.420.10">
    <property type="entry name" value="Ribonuclease H-like superfamily/Ribonuclease H"/>
    <property type="match status" value="1"/>
</dbReference>
<dbReference type="InterPro" id="IPR036397">
    <property type="entry name" value="RNaseH_sf"/>
</dbReference>
<reference evidence="1 2" key="1">
    <citation type="submission" date="2013-01" db="EMBL/GenBank/DDBJ databases">
        <authorList>
            <person name="Harkins D.M."/>
            <person name="Durkin A.S."/>
            <person name="Brinkac L.M."/>
            <person name="Haft D.H."/>
            <person name="Selengut J.D."/>
            <person name="Sanka R."/>
            <person name="DePew J."/>
            <person name="Purushe J."/>
            <person name="Galloway R.L."/>
            <person name="Vinetz J.M."/>
            <person name="Sutton G.G."/>
            <person name="Nierman W.C."/>
            <person name="Fouts D.E."/>
        </authorList>
    </citation>
    <scope>NUCLEOTIDE SEQUENCE [LARGE SCALE GENOMIC DNA]</scope>
    <source>
        <strain evidence="1 2">79601</strain>
    </source>
</reference>
<dbReference type="EMBL" id="ANIK01000008">
    <property type="protein sequence ID" value="EMJ97675.1"/>
    <property type="molecule type" value="Genomic_DNA"/>
</dbReference>
<organism evidence="1 2">
    <name type="scientific">Leptospira alstonii serovar Sichuan str. 79601</name>
    <dbReference type="NCBI Taxonomy" id="1218565"/>
    <lineage>
        <taxon>Bacteria</taxon>
        <taxon>Pseudomonadati</taxon>
        <taxon>Spirochaetota</taxon>
        <taxon>Spirochaetia</taxon>
        <taxon>Leptospirales</taxon>
        <taxon>Leptospiraceae</taxon>
        <taxon>Leptospira</taxon>
    </lineage>
</organism>
<evidence type="ECO:0000313" key="2">
    <source>
        <dbReference type="Proteomes" id="UP000011988"/>
    </source>
</evidence>
<gene>
    <name evidence="1" type="ORF">LEP1GSC194_3042</name>
</gene>
<comment type="caution">
    <text evidence="1">The sequence shown here is derived from an EMBL/GenBank/DDBJ whole genome shotgun (WGS) entry which is preliminary data.</text>
</comment>
<dbReference type="GO" id="GO:0003676">
    <property type="term" value="F:nucleic acid binding"/>
    <property type="evidence" value="ECO:0007669"/>
    <property type="project" value="InterPro"/>
</dbReference>
<name>M6DGK8_9LEPT</name>
<protein>
    <submittedName>
        <fullName evidence="1">Integrase core domain protein</fullName>
    </submittedName>
</protein>
<proteinExistence type="predicted"/>
<sequence>MHFVTERVNKTLKYEFSLKNSFDNFKETQNALNQAVFLYNNVRLSSAFRPFNY</sequence>
<accession>M6DGK8</accession>
<evidence type="ECO:0000313" key="1">
    <source>
        <dbReference type="EMBL" id="EMJ97675.1"/>
    </source>
</evidence>